<dbReference type="Gene3D" id="1.10.238.20">
    <property type="entry name" value="Pheromone/general odorant binding protein domain"/>
    <property type="match status" value="1"/>
</dbReference>
<evidence type="ECO:0000256" key="2">
    <source>
        <dbReference type="ARBA" id="ARBA00008098"/>
    </source>
</evidence>
<feature type="signal peptide" evidence="4">
    <location>
        <begin position="1"/>
        <end position="18"/>
    </location>
</feature>
<organism evidence="5 6">
    <name type="scientific">Culex pipiens pipiens</name>
    <name type="common">Northern house mosquito</name>
    <dbReference type="NCBI Taxonomy" id="38569"/>
    <lineage>
        <taxon>Eukaryota</taxon>
        <taxon>Metazoa</taxon>
        <taxon>Ecdysozoa</taxon>
        <taxon>Arthropoda</taxon>
        <taxon>Hexapoda</taxon>
        <taxon>Insecta</taxon>
        <taxon>Pterygota</taxon>
        <taxon>Neoptera</taxon>
        <taxon>Endopterygota</taxon>
        <taxon>Diptera</taxon>
        <taxon>Nematocera</taxon>
        <taxon>Culicoidea</taxon>
        <taxon>Culicidae</taxon>
        <taxon>Culicinae</taxon>
        <taxon>Culicini</taxon>
        <taxon>Culex</taxon>
        <taxon>Culex</taxon>
    </lineage>
</organism>
<proteinExistence type="inferred from homology"/>
<dbReference type="SMART" id="SM00708">
    <property type="entry name" value="PhBP"/>
    <property type="match status" value="1"/>
</dbReference>
<evidence type="ECO:0000256" key="3">
    <source>
        <dbReference type="ARBA" id="ARBA00022525"/>
    </source>
</evidence>
<feature type="chain" id="PRO_5044872133" evidence="4">
    <location>
        <begin position="19"/>
        <end position="126"/>
    </location>
</feature>
<sequence length="126" mass="14639">MKLVVTLLICLAAGACSAEYSKQRVEEVLKVAKQCKLELSLPEEDNVVERALTRNDMRYMHCFYSKFNMLDANDNIVVDKVVDFMVEQYAEKVIRPVVTRCAKQGDPSVYERLWKFYQCISTDKSW</sequence>
<dbReference type="PROSITE" id="PS51257">
    <property type="entry name" value="PROKAR_LIPOPROTEIN"/>
    <property type="match status" value="1"/>
</dbReference>
<dbReference type="Pfam" id="PF01395">
    <property type="entry name" value="PBP_GOBP"/>
    <property type="match status" value="1"/>
</dbReference>
<dbReference type="GO" id="GO:0005576">
    <property type="term" value="C:extracellular region"/>
    <property type="evidence" value="ECO:0007669"/>
    <property type="project" value="UniProtKB-SubCell"/>
</dbReference>
<keyword evidence="6" id="KW-1185">Reference proteome</keyword>
<dbReference type="InterPro" id="IPR006170">
    <property type="entry name" value="PBP/GOBP"/>
</dbReference>
<accession>A0ABD1D4G7</accession>
<dbReference type="InterPro" id="IPR036728">
    <property type="entry name" value="PBP_GOBP_sf"/>
</dbReference>
<evidence type="ECO:0000256" key="4">
    <source>
        <dbReference type="SAM" id="SignalP"/>
    </source>
</evidence>
<evidence type="ECO:0000313" key="5">
    <source>
        <dbReference type="EMBL" id="KAL1394500.1"/>
    </source>
</evidence>
<comment type="caution">
    <text evidence="5">The sequence shown here is derived from an EMBL/GenBank/DDBJ whole genome shotgun (WGS) entry which is preliminary data.</text>
</comment>
<dbReference type="AlphaFoldDB" id="A0ABD1D4G7"/>
<reference evidence="5 6" key="1">
    <citation type="submission" date="2024-05" db="EMBL/GenBank/DDBJ databases">
        <title>Culex pipiens pipiens assembly and annotation.</title>
        <authorList>
            <person name="Alout H."/>
            <person name="Durand T."/>
        </authorList>
    </citation>
    <scope>NUCLEOTIDE SEQUENCE [LARGE SCALE GENOMIC DNA]</scope>
    <source>
        <strain evidence="5">HA-2024</strain>
        <tissue evidence="5">Whole body</tissue>
    </source>
</reference>
<evidence type="ECO:0000256" key="1">
    <source>
        <dbReference type="ARBA" id="ARBA00004613"/>
    </source>
</evidence>
<evidence type="ECO:0000313" key="6">
    <source>
        <dbReference type="Proteomes" id="UP001562425"/>
    </source>
</evidence>
<gene>
    <name evidence="5" type="ORF">pipiens_003044</name>
</gene>
<dbReference type="EMBL" id="JBEHCU010007579">
    <property type="protein sequence ID" value="KAL1394500.1"/>
    <property type="molecule type" value="Genomic_DNA"/>
</dbReference>
<dbReference type="CDD" id="cd23992">
    <property type="entry name" value="PBP_GOBP"/>
    <property type="match status" value="1"/>
</dbReference>
<protein>
    <submittedName>
        <fullName evidence="5">Uncharacterized protein</fullName>
    </submittedName>
</protein>
<dbReference type="SUPFAM" id="SSF47565">
    <property type="entry name" value="Insect pheromone/odorant-binding proteins"/>
    <property type="match status" value="1"/>
</dbReference>
<comment type="similarity">
    <text evidence="2">Belongs to the PBP/GOBP family.</text>
</comment>
<keyword evidence="4" id="KW-0732">Signal</keyword>
<name>A0ABD1D4G7_CULPP</name>
<comment type="subcellular location">
    <subcellularLocation>
        <location evidence="1">Secreted</location>
    </subcellularLocation>
</comment>
<keyword evidence="3" id="KW-0964">Secreted</keyword>
<dbReference type="Proteomes" id="UP001562425">
    <property type="component" value="Unassembled WGS sequence"/>
</dbReference>